<reference evidence="1 2" key="2">
    <citation type="journal article" date="2022" name="Mol. Ecol. Resour.">
        <title>The genomes of chicory, endive, great burdock and yacon provide insights into Asteraceae paleo-polyploidization history and plant inulin production.</title>
        <authorList>
            <person name="Fan W."/>
            <person name="Wang S."/>
            <person name="Wang H."/>
            <person name="Wang A."/>
            <person name="Jiang F."/>
            <person name="Liu H."/>
            <person name="Zhao H."/>
            <person name="Xu D."/>
            <person name="Zhang Y."/>
        </authorList>
    </citation>
    <scope>NUCLEOTIDE SEQUENCE [LARGE SCALE GENOMIC DNA]</scope>
    <source>
        <strain evidence="2">cv. Yunnan</strain>
        <tissue evidence="1">Leaves</tissue>
    </source>
</reference>
<protein>
    <submittedName>
        <fullName evidence="1">Uncharacterized protein</fullName>
    </submittedName>
</protein>
<evidence type="ECO:0000313" key="1">
    <source>
        <dbReference type="EMBL" id="KAI3813249.1"/>
    </source>
</evidence>
<accession>A0ACB9IYA3</accession>
<reference evidence="2" key="1">
    <citation type="journal article" date="2022" name="Mol. Ecol. Resour.">
        <title>The genomes of chicory, endive, great burdock and yacon provide insights into Asteraceae palaeo-polyploidization history and plant inulin production.</title>
        <authorList>
            <person name="Fan W."/>
            <person name="Wang S."/>
            <person name="Wang H."/>
            <person name="Wang A."/>
            <person name="Jiang F."/>
            <person name="Liu H."/>
            <person name="Zhao H."/>
            <person name="Xu D."/>
            <person name="Zhang Y."/>
        </authorList>
    </citation>
    <scope>NUCLEOTIDE SEQUENCE [LARGE SCALE GENOMIC DNA]</scope>
    <source>
        <strain evidence="2">cv. Yunnan</strain>
    </source>
</reference>
<organism evidence="1 2">
    <name type="scientific">Smallanthus sonchifolius</name>
    <dbReference type="NCBI Taxonomy" id="185202"/>
    <lineage>
        <taxon>Eukaryota</taxon>
        <taxon>Viridiplantae</taxon>
        <taxon>Streptophyta</taxon>
        <taxon>Embryophyta</taxon>
        <taxon>Tracheophyta</taxon>
        <taxon>Spermatophyta</taxon>
        <taxon>Magnoliopsida</taxon>
        <taxon>eudicotyledons</taxon>
        <taxon>Gunneridae</taxon>
        <taxon>Pentapetalae</taxon>
        <taxon>asterids</taxon>
        <taxon>campanulids</taxon>
        <taxon>Asterales</taxon>
        <taxon>Asteraceae</taxon>
        <taxon>Asteroideae</taxon>
        <taxon>Heliantheae alliance</taxon>
        <taxon>Millerieae</taxon>
        <taxon>Smallanthus</taxon>
    </lineage>
</organism>
<gene>
    <name evidence="1" type="ORF">L1987_17968</name>
</gene>
<evidence type="ECO:0000313" key="2">
    <source>
        <dbReference type="Proteomes" id="UP001056120"/>
    </source>
</evidence>
<keyword evidence="2" id="KW-1185">Reference proteome</keyword>
<proteinExistence type="predicted"/>
<dbReference type="EMBL" id="CM042023">
    <property type="protein sequence ID" value="KAI3813249.1"/>
    <property type="molecule type" value="Genomic_DNA"/>
</dbReference>
<sequence length="615" mass="70180">MEGSNNPEILIDGFKGVERIEIEQCYSFRNIFTPTTTNFDLRALTTYISYSTGKDLEERERTTKSTKSDQEIEVISEMDAYIPNVTYPSYLLHTCHHLQHLQLGDDERVEVVFDMDSSSSRELPTIRDTQPPLLLPYLNVLELYQLKEMSHVWKCNWNKFVIPQHQPLAPFQNLTDISLWNCPRIKYLFSPLMVKYVSNLMWVNIDECDGIEEVISGRDDENGENTTSTSSHKNTTFFPHLNILVLSNLSSLKRIDGGDTRSGKTSSKITNTIHDQFQSAQVIGACWSLCQYPRQISIHNCDSVSSLIPWYAAPQMKKLEKLKIKFCKTMVDVFESNSMNSTNNVVEGSATLTSPTRKNIATIVPQLSNLKSVFITECDLLSHVFTFSTLESLKQLKELRVERCFATQVIVKEENETSSKLVVFPRLETLELDDLPNLKGFFLGTNNFRWPSLDNFMINDCPQLMVFTSGHSNTPKLKYIRTSLGKHNLERGLNFQGTINQTSDPIVSKGMPCSFHNLVELSMGDRDVGTIIPSNVLLQLQKLEEIHLKSCNSAEEVFEVGPEGTNTRVQFPFRRTGPGTTCEKSKHHLPKRRCRTRGHLRRFLGGRRVLRCSRL</sequence>
<comment type="caution">
    <text evidence="1">The sequence shown here is derived from an EMBL/GenBank/DDBJ whole genome shotgun (WGS) entry which is preliminary data.</text>
</comment>
<name>A0ACB9IYA3_9ASTR</name>
<dbReference type="Proteomes" id="UP001056120">
    <property type="component" value="Linkage Group LG06"/>
</dbReference>